<comment type="caution">
    <text evidence="3">The sequence shown here is derived from an EMBL/GenBank/DDBJ whole genome shotgun (WGS) entry which is preliminary data.</text>
</comment>
<evidence type="ECO:0000313" key="4">
    <source>
        <dbReference type="Proteomes" id="UP000194236"/>
    </source>
</evidence>
<keyword evidence="1" id="KW-0732">Signal</keyword>
<dbReference type="AlphaFoldDB" id="A0A1Y3AVM8"/>
<organism evidence="3 4">
    <name type="scientific">Euroglyphus maynei</name>
    <name type="common">Mayne's house dust mite</name>
    <dbReference type="NCBI Taxonomy" id="6958"/>
    <lineage>
        <taxon>Eukaryota</taxon>
        <taxon>Metazoa</taxon>
        <taxon>Ecdysozoa</taxon>
        <taxon>Arthropoda</taxon>
        <taxon>Chelicerata</taxon>
        <taxon>Arachnida</taxon>
        <taxon>Acari</taxon>
        <taxon>Acariformes</taxon>
        <taxon>Sarcoptiformes</taxon>
        <taxon>Astigmata</taxon>
        <taxon>Psoroptidia</taxon>
        <taxon>Analgoidea</taxon>
        <taxon>Pyroglyphidae</taxon>
        <taxon>Pyroglyphinae</taxon>
        <taxon>Euroglyphus</taxon>
    </lineage>
</organism>
<feature type="chain" id="PRO_5012621458" description="Microtubule-associated protein 1B/S N-terminal domain-containing protein" evidence="1">
    <location>
        <begin position="21"/>
        <end position="166"/>
    </location>
</feature>
<dbReference type="OrthoDB" id="5371837at2759"/>
<feature type="domain" description="Microtubule-associated protein 1B/S N-terminal" evidence="2">
    <location>
        <begin position="3"/>
        <end position="67"/>
    </location>
</feature>
<sequence length="166" mass="18570">MKSLAIEVLLNPTLLTLTQCLRNVLQSPTGQIEIIYAGATFTETGSWLLADGTFSAYNFYELIEEEVDHKRLNPNGFNRIPDNNNNGNDPCNGHKSIAEHLSSHDIIVYLHTEPAAGEWAILQDIFSQQHIDTHSMTKSMITSSLILNDDRTTTNRLKNMKRIGSA</sequence>
<dbReference type="GO" id="GO:0043025">
    <property type="term" value="C:neuronal cell body"/>
    <property type="evidence" value="ECO:0007669"/>
    <property type="project" value="TreeGrafter"/>
</dbReference>
<dbReference type="GO" id="GO:0030425">
    <property type="term" value="C:dendrite"/>
    <property type="evidence" value="ECO:0007669"/>
    <property type="project" value="TreeGrafter"/>
</dbReference>
<reference evidence="3 4" key="1">
    <citation type="submission" date="2017-03" db="EMBL/GenBank/DDBJ databases">
        <title>Genome Survey of Euroglyphus maynei.</title>
        <authorList>
            <person name="Arlian L.G."/>
            <person name="Morgan M.S."/>
            <person name="Rider S.D."/>
        </authorList>
    </citation>
    <scope>NUCLEOTIDE SEQUENCE [LARGE SCALE GENOMIC DNA]</scope>
    <source>
        <strain evidence="3">Arlian Lab</strain>
        <tissue evidence="3">Whole body</tissue>
    </source>
</reference>
<dbReference type="Pfam" id="PF23415">
    <property type="entry name" value="MAPB1_N"/>
    <property type="match status" value="1"/>
</dbReference>
<dbReference type="GO" id="GO:0005829">
    <property type="term" value="C:cytosol"/>
    <property type="evidence" value="ECO:0007669"/>
    <property type="project" value="TreeGrafter"/>
</dbReference>
<dbReference type="InterPro" id="IPR026074">
    <property type="entry name" value="MAP1"/>
</dbReference>
<keyword evidence="4" id="KW-1185">Reference proteome</keyword>
<evidence type="ECO:0000256" key="1">
    <source>
        <dbReference type="SAM" id="SignalP"/>
    </source>
</evidence>
<proteinExistence type="predicted"/>
<dbReference type="GO" id="GO:0016358">
    <property type="term" value="P:dendrite development"/>
    <property type="evidence" value="ECO:0007669"/>
    <property type="project" value="TreeGrafter"/>
</dbReference>
<evidence type="ECO:0000313" key="3">
    <source>
        <dbReference type="EMBL" id="OTF71713.1"/>
    </source>
</evidence>
<dbReference type="GO" id="GO:0000226">
    <property type="term" value="P:microtubule cytoskeleton organization"/>
    <property type="evidence" value="ECO:0007669"/>
    <property type="project" value="InterPro"/>
</dbReference>
<protein>
    <recommendedName>
        <fullName evidence="2">Microtubule-associated protein 1B/S N-terminal domain-containing protein</fullName>
    </recommendedName>
</protein>
<dbReference type="PANTHER" id="PTHR13843">
    <property type="entry name" value="MICROTUBULE-ASSOCIATED PROTEIN"/>
    <property type="match status" value="1"/>
</dbReference>
<gene>
    <name evidence="3" type="ORF">BLA29_010677</name>
</gene>
<accession>A0A1Y3AVM8</accession>
<dbReference type="Proteomes" id="UP000194236">
    <property type="component" value="Unassembled WGS sequence"/>
</dbReference>
<name>A0A1Y3AVM8_EURMA</name>
<dbReference type="GO" id="GO:0045202">
    <property type="term" value="C:synapse"/>
    <property type="evidence" value="ECO:0007669"/>
    <property type="project" value="TreeGrafter"/>
</dbReference>
<dbReference type="InterPro" id="IPR056617">
    <property type="entry name" value="MAP1B/S_N"/>
</dbReference>
<feature type="non-terminal residue" evidence="3">
    <location>
        <position position="166"/>
    </location>
</feature>
<dbReference type="GO" id="GO:0031114">
    <property type="term" value="P:regulation of microtubule depolymerization"/>
    <property type="evidence" value="ECO:0007669"/>
    <property type="project" value="TreeGrafter"/>
</dbReference>
<dbReference type="GO" id="GO:0005875">
    <property type="term" value="C:microtubule associated complex"/>
    <property type="evidence" value="ECO:0007669"/>
    <property type="project" value="TreeGrafter"/>
</dbReference>
<evidence type="ECO:0000259" key="2">
    <source>
        <dbReference type="Pfam" id="PF23415"/>
    </source>
</evidence>
<dbReference type="GO" id="GO:0003779">
    <property type="term" value="F:actin binding"/>
    <property type="evidence" value="ECO:0007669"/>
    <property type="project" value="TreeGrafter"/>
</dbReference>
<feature type="signal peptide" evidence="1">
    <location>
        <begin position="1"/>
        <end position="20"/>
    </location>
</feature>
<dbReference type="GO" id="GO:0007409">
    <property type="term" value="P:axonogenesis"/>
    <property type="evidence" value="ECO:0007669"/>
    <property type="project" value="TreeGrafter"/>
</dbReference>
<dbReference type="PANTHER" id="PTHR13843:SF12">
    <property type="entry name" value="ATPASE F1_V1_A1 COMPLEX ALPHA_BETA SUBUNIT NUCLEOTIDE-BINDING DOMAIN-CONTAINING PROTEIN"/>
    <property type="match status" value="1"/>
</dbReference>
<dbReference type="EMBL" id="MUJZ01059600">
    <property type="protein sequence ID" value="OTF71713.1"/>
    <property type="molecule type" value="Genomic_DNA"/>
</dbReference>
<dbReference type="GO" id="GO:0008017">
    <property type="term" value="F:microtubule binding"/>
    <property type="evidence" value="ECO:0007669"/>
    <property type="project" value="InterPro"/>
</dbReference>
<dbReference type="GO" id="GO:0005874">
    <property type="term" value="C:microtubule"/>
    <property type="evidence" value="ECO:0007669"/>
    <property type="project" value="InterPro"/>
</dbReference>